<dbReference type="RefSeq" id="WP_290034692.1">
    <property type="nucleotide sequence ID" value="NZ_JAUOPG010000013.1"/>
</dbReference>
<dbReference type="SMART" id="SM00345">
    <property type="entry name" value="HTH_GNTR"/>
    <property type="match status" value="1"/>
</dbReference>
<dbReference type="Gene3D" id="1.10.10.10">
    <property type="entry name" value="Winged helix-like DNA-binding domain superfamily/Winged helix DNA-binding domain"/>
    <property type="match status" value="1"/>
</dbReference>
<evidence type="ECO:0000256" key="2">
    <source>
        <dbReference type="ARBA" id="ARBA00023125"/>
    </source>
</evidence>
<dbReference type="SUPFAM" id="SSF48008">
    <property type="entry name" value="GntR ligand-binding domain-like"/>
    <property type="match status" value="1"/>
</dbReference>
<evidence type="ECO:0000256" key="3">
    <source>
        <dbReference type="ARBA" id="ARBA00023163"/>
    </source>
</evidence>
<evidence type="ECO:0000256" key="1">
    <source>
        <dbReference type="ARBA" id="ARBA00023015"/>
    </source>
</evidence>
<dbReference type="GO" id="GO:0003700">
    <property type="term" value="F:DNA-binding transcription factor activity"/>
    <property type="evidence" value="ECO:0007669"/>
    <property type="project" value="InterPro"/>
</dbReference>
<proteinExistence type="predicted"/>
<dbReference type="PROSITE" id="PS50949">
    <property type="entry name" value="HTH_GNTR"/>
    <property type="match status" value="1"/>
</dbReference>
<name>A0AAW7XQQ6_9GAMM</name>
<dbReference type="SUPFAM" id="SSF46785">
    <property type="entry name" value="Winged helix' DNA-binding domain"/>
    <property type="match status" value="1"/>
</dbReference>
<comment type="caution">
    <text evidence="5">The sequence shown here is derived from an EMBL/GenBank/DDBJ whole genome shotgun (WGS) entry which is preliminary data.</text>
</comment>
<dbReference type="Gene3D" id="1.20.120.530">
    <property type="entry name" value="GntR ligand-binding domain-like"/>
    <property type="match status" value="1"/>
</dbReference>
<feature type="domain" description="HTH gntR-type" evidence="4">
    <location>
        <begin position="6"/>
        <end position="74"/>
    </location>
</feature>
<keyword evidence="1" id="KW-0805">Transcription regulation</keyword>
<organism evidence="5 7">
    <name type="scientific">Neptunomonas phycophila</name>
    <dbReference type="NCBI Taxonomy" id="1572645"/>
    <lineage>
        <taxon>Bacteria</taxon>
        <taxon>Pseudomonadati</taxon>
        <taxon>Pseudomonadota</taxon>
        <taxon>Gammaproteobacteria</taxon>
        <taxon>Oceanospirillales</taxon>
        <taxon>Oceanospirillaceae</taxon>
        <taxon>Neptunomonas</taxon>
    </lineage>
</organism>
<evidence type="ECO:0000313" key="7">
    <source>
        <dbReference type="Proteomes" id="UP001169862"/>
    </source>
</evidence>
<dbReference type="GO" id="GO:0003677">
    <property type="term" value="F:DNA binding"/>
    <property type="evidence" value="ECO:0007669"/>
    <property type="project" value="UniProtKB-KW"/>
</dbReference>
<dbReference type="InterPro" id="IPR000524">
    <property type="entry name" value="Tscrpt_reg_HTH_GntR"/>
</dbReference>
<dbReference type="Proteomes" id="UP001169862">
    <property type="component" value="Unassembled WGS sequence"/>
</dbReference>
<dbReference type="EMBL" id="JAUYVO010000005">
    <property type="protein sequence ID" value="MDP2522748.1"/>
    <property type="molecule type" value="Genomic_DNA"/>
</dbReference>
<keyword evidence="3" id="KW-0804">Transcription</keyword>
<dbReference type="InterPro" id="IPR036390">
    <property type="entry name" value="WH_DNA-bd_sf"/>
</dbReference>
<accession>A0AAW7XQQ6</accession>
<reference evidence="5" key="1">
    <citation type="submission" date="2023-07" db="EMBL/GenBank/DDBJ databases">
        <title>Genome content predicts the carbon catabolic preferences of heterotrophic bacteria.</title>
        <authorList>
            <person name="Gralka M."/>
        </authorList>
    </citation>
    <scope>NUCLEOTIDE SEQUENCE</scope>
    <source>
        <strain evidence="6">5G01</strain>
        <strain evidence="5">I2M16</strain>
    </source>
</reference>
<dbReference type="Pfam" id="PF07729">
    <property type="entry name" value="FCD"/>
    <property type="match status" value="1"/>
</dbReference>
<dbReference type="AlphaFoldDB" id="A0AAW7XQQ6"/>
<dbReference type="InterPro" id="IPR011711">
    <property type="entry name" value="GntR_C"/>
</dbReference>
<dbReference type="SMART" id="SM00895">
    <property type="entry name" value="FCD"/>
    <property type="match status" value="1"/>
</dbReference>
<keyword evidence="2" id="KW-0238">DNA-binding</keyword>
<gene>
    <name evidence="5" type="ORF">Q4490_16595</name>
    <name evidence="6" type="ORF">Q8W30_09235</name>
</gene>
<dbReference type="EMBL" id="JAUOPG010000013">
    <property type="protein sequence ID" value="MDO6455183.1"/>
    <property type="molecule type" value="Genomic_DNA"/>
</dbReference>
<evidence type="ECO:0000313" key="8">
    <source>
        <dbReference type="Proteomes" id="UP001177341"/>
    </source>
</evidence>
<evidence type="ECO:0000259" key="4">
    <source>
        <dbReference type="PROSITE" id="PS50949"/>
    </source>
</evidence>
<dbReference type="InterPro" id="IPR008920">
    <property type="entry name" value="TF_FadR/GntR_C"/>
</dbReference>
<dbReference type="InterPro" id="IPR036388">
    <property type="entry name" value="WH-like_DNA-bd_sf"/>
</dbReference>
<dbReference type="PANTHER" id="PTHR43537:SF53">
    <property type="entry name" value="HTH-TYPE TRANSCRIPTIONAL REPRESSOR NANR"/>
    <property type="match status" value="1"/>
</dbReference>
<dbReference type="Pfam" id="PF00392">
    <property type="entry name" value="GntR"/>
    <property type="match status" value="1"/>
</dbReference>
<protein>
    <submittedName>
        <fullName evidence="5">GntR family transcriptional regulator</fullName>
    </submittedName>
</protein>
<evidence type="ECO:0000313" key="5">
    <source>
        <dbReference type="EMBL" id="MDO6455183.1"/>
    </source>
</evidence>
<evidence type="ECO:0000313" key="6">
    <source>
        <dbReference type="EMBL" id="MDP2522748.1"/>
    </source>
</evidence>
<dbReference type="Proteomes" id="UP001177341">
    <property type="component" value="Unassembled WGS sequence"/>
</dbReference>
<dbReference type="PANTHER" id="PTHR43537">
    <property type="entry name" value="TRANSCRIPTIONAL REGULATOR, GNTR FAMILY"/>
    <property type="match status" value="1"/>
</dbReference>
<sequence>MSTKAQAEIERIMTSISQAIVDHRLPPGTRLVESKLVEALQANRNHVRAALQRLAAETKVVSILANRGAIVAQPSIKEARDIFETRTVLERAIVSLATRNLSARNKNRLLKQIEKEKLAIDAKDRQQMIRESGRFHTLLAEIAGNTVLGELLDGLIKRTSLIIALYQGTPDVQCTLGEHQALAHAILAGDESLALQLNDVHMHTIESHLLLNETSPSVDLKTALSVS</sequence>
<keyword evidence="8" id="KW-1185">Reference proteome</keyword>